<dbReference type="Proteomes" id="UP000035642">
    <property type="component" value="Unassembled WGS sequence"/>
</dbReference>
<keyword evidence="1" id="KW-0812">Transmembrane</keyword>
<dbReference type="WBParaSite" id="ACAC_0000600301-mRNA-1">
    <property type="protein sequence ID" value="ACAC_0000600301-mRNA-1"/>
    <property type="gene ID" value="ACAC_0000600301"/>
</dbReference>
<evidence type="ECO:0000313" key="3">
    <source>
        <dbReference type="WBParaSite" id="ACAC_0000600301-mRNA-1"/>
    </source>
</evidence>
<reference evidence="3" key="2">
    <citation type="submission" date="2017-02" db="UniProtKB">
        <authorList>
            <consortium name="WormBaseParasite"/>
        </authorList>
    </citation>
    <scope>IDENTIFICATION</scope>
</reference>
<proteinExistence type="predicted"/>
<sequence length="90" mass="10098">MVICAITTPTNGSVYDVFMHSIMVLNILTITSCFVYLFSEKKVRISNVFPGSTSVKEIYRSLIITSLTVVFGWLSTMIIIAIANFQRVEI</sequence>
<name>A0A0K0D7F8_ANGCA</name>
<feature type="transmembrane region" description="Helical" evidence="1">
    <location>
        <begin position="58"/>
        <end position="83"/>
    </location>
</feature>
<reference evidence="2" key="1">
    <citation type="submission" date="2012-09" db="EMBL/GenBank/DDBJ databases">
        <authorList>
            <person name="Martin A.A."/>
        </authorList>
    </citation>
    <scope>NUCLEOTIDE SEQUENCE</scope>
</reference>
<dbReference type="Pfam" id="PF10320">
    <property type="entry name" value="7TM_GPCR_Srsx"/>
    <property type="match status" value="1"/>
</dbReference>
<evidence type="ECO:0000256" key="1">
    <source>
        <dbReference type="SAM" id="Phobius"/>
    </source>
</evidence>
<keyword evidence="1" id="KW-0472">Membrane</keyword>
<keyword evidence="1" id="KW-1133">Transmembrane helix</keyword>
<keyword evidence="2" id="KW-1185">Reference proteome</keyword>
<accession>A0A0K0D7F8</accession>
<evidence type="ECO:0000313" key="2">
    <source>
        <dbReference type="Proteomes" id="UP000035642"/>
    </source>
</evidence>
<organism evidence="2 3">
    <name type="scientific">Angiostrongylus cantonensis</name>
    <name type="common">Rat lungworm</name>
    <dbReference type="NCBI Taxonomy" id="6313"/>
    <lineage>
        <taxon>Eukaryota</taxon>
        <taxon>Metazoa</taxon>
        <taxon>Ecdysozoa</taxon>
        <taxon>Nematoda</taxon>
        <taxon>Chromadorea</taxon>
        <taxon>Rhabditida</taxon>
        <taxon>Rhabditina</taxon>
        <taxon>Rhabditomorpha</taxon>
        <taxon>Strongyloidea</taxon>
        <taxon>Metastrongylidae</taxon>
        <taxon>Angiostrongylus</taxon>
    </lineage>
</organism>
<dbReference type="AlphaFoldDB" id="A0A0K0D7F8"/>
<feature type="transmembrane region" description="Helical" evidence="1">
    <location>
        <begin position="17"/>
        <end position="38"/>
    </location>
</feature>
<protein>
    <submittedName>
        <fullName evidence="3">G_PROTEIN_RECEP_F1_2 domain-containing protein</fullName>
    </submittedName>
</protein>
<dbReference type="InterPro" id="IPR019424">
    <property type="entry name" value="7TM_GPCR_Srsx"/>
</dbReference>